<evidence type="ECO:0000313" key="2">
    <source>
        <dbReference type="EMBL" id="AUZ89099.1"/>
    </source>
</evidence>
<name>A0A2L0UIN7_9MICC</name>
<evidence type="ECO:0000313" key="3">
    <source>
        <dbReference type="Proteomes" id="UP000239187"/>
    </source>
</evidence>
<dbReference type="AlphaFoldDB" id="A0A2L0UIN7"/>
<feature type="non-terminal residue" evidence="2">
    <location>
        <position position="1"/>
    </location>
</feature>
<feature type="compositionally biased region" description="Polar residues" evidence="1">
    <location>
        <begin position="162"/>
        <end position="171"/>
    </location>
</feature>
<protein>
    <submittedName>
        <fullName evidence="2">Uncharacterized protein</fullName>
    </submittedName>
</protein>
<proteinExistence type="predicted"/>
<feature type="region of interest" description="Disordered" evidence="1">
    <location>
        <begin position="147"/>
        <end position="171"/>
    </location>
</feature>
<sequence>IANAAIHQLRDLIGRWAIVEEQMWDASSEGQDPLPVVYTDGAVERLLRSFGTLLIASSQSRQSDTAALLISSFAHALPRLSSGHHQDELLRSLHGALPSVTQQAECPALMAALAELVDALTTAGRATGPVQQVQGILRAATEHLLPDPSTFQGGTSVEEAPLTTSTARTET</sequence>
<dbReference type="EMBL" id="CP024915">
    <property type="protein sequence ID" value="AUZ89099.1"/>
    <property type="molecule type" value="Genomic_DNA"/>
</dbReference>
<dbReference type="Proteomes" id="UP000239187">
    <property type="component" value="Chromosome"/>
</dbReference>
<evidence type="ECO:0000256" key="1">
    <source>
        <dbReference type="SAM" id="MobiDB-lite"/>
    </source>
</evidence>
<gene>
    <name evidence="2" type="ORF">CVO76_16765</name>
</gene>
<organism evidence="2 3">
    <name type="scientific">Arthrobacter agilis</name>
    <dbReference type="NCBI Taxonomy" id="37921"/>
    <lineage>
        <taxon>Bacteria</taxon>
        <taxon>Bacillati</taxon>
        <taxon>Actinomycetota</taxon>
        <taxon>Actinomycetes</taxon>
        <taxon>Micrococcales</taxon>
        <taxon>Micrococcaceae</taxon>
        <taxon>Arthrobacter</taxon>
    </lineage>
</organism>
<dbReference type="RefSeq" id="WP_208740214.1">
    <property type="nucleotide sequence ID" value="NZ_CP024915.1"/>
</dbReference>
<accession>A0A2L0UIN7</accession>
<reference evidence="2 3" key="1">
    <citation type="submission" date="2017-11" db="EMBL/GenBank/DDBJ databases">
        <title>Draft genome of Arthrobacter agilis strain UMCV2, a plant growth-promoting rhizobacterium and biocontrol capacity of phytopathogenic fungi.</title>
        <authorList>
            <person name="Martinez-Camara R."/>
            <person name="Santoyo G."/>
            <person name="Moreno-Hagelsieb G."/>
            <person name="Valencia-Cantero E."/>
        </authorList>
    </citation>
    <scope>NUCLEOTIDE SEQUENCE [LARGE SCALE GENOMIC DNA]</scope>
    <source>
        <strain evidence="2 3">UMCV2</strain>
    </source>
</reference>